<name>A0AAV4RF32_CAEEX</name>
<gene>
    <name evidence="1" type="ORF">CEXT_586391</name>
</gene>
<keyword evidence="2" id="KW-1185">Reference proteome</keyword>
<sequence length="80" mass="9717">MEYGVETKAEDVSWMRMRYHEAHKMEKREEEFKKGRRIHYFWKGWVEKACQQKDGDEQLTVRVDGVVDWSYQQGGSADEW</sequence>
<proteinExistence type="predicted"/>
<evidence type="ECO:0000313" key="2">
    <source>
        <dbReference type="Proteomes" id="UP001054945"/>
    </source>
</evidence>
<accession>A0AAV4RF32</accession>
<dbReference type="EMBL" id="BPLR01007679">
    <property type="protein sequence ID" value="GIY18815.1"/>
    <property type="molecule type" value="Genomic_DNA"/>
</dbReference>
<dbReference type="AlphaFoldDB" id="A0AAV4RF32"/>
<evidence type="ECO:0000313" key="1">
    <source>
        <dbReference type="EMBL" id="GIY18815.1"/>
    </source>
</evidence>
<organism evidence="1 2">
    <name type="scientific">Caerostris extrusa</name>
    <name type="common">Bark spider</name>
    <name type="synonym">Caerostris bankana</name>
    <dbReference type="NCBI Taxonomy" id="172846"/>
    <lineage>
        <taxon>Eukaryota</taxon>
        <taxon>Metazoa</taxon>
        <taxon>Ecdysozoa</taxon>
        <taxon>Arthropoda</taxon>
        <taxon>Chelicerata</taxon>
        <taxon>Arachnida</taxon>
        <taxon>Araneae</taxon>
        <taxon>Araneomorphae</taxon>
        <taxon>Entelegynae</taxon>
        <taxon>Araneoidea</taxon>
        <taxon>Araneidae</taxon>
        <taxon>Caerostris</taxon>
    </lineage>
</organism>
<protein>
    <submittedName>
        <fullName evidence="1">Uncharacterized protein</fullName>
    </submittedName>
</protein>
<comment type="caution">
    <text evidence="1">The sequence shown here is derived from an EMBL/GenBank/DDBJ whole genome shotgun (WGS) entry which is preliminary data.</text>
</comment>
<dbReference type="Proteomes" id="UP001054945">
    <property type="component" value="Unassembled WGS sequence"/>
</dbReference>
<reference evidence="1 2" key="1">
    <citation type="submission" date="2021-06" db="EMBL/GenBank/DDBJ databases">
        <title>Caerostris extrusa draft genome.</title>
        <authorList>
            <person name="Kono N."/>
            <person name="Arakawa K."/>
        </authorList>
    </citation>
    <scope>NUCLEOTIDE SEQUENCE [LARGE SCALE GENOMIC DNA]</scope>
</reference>